<accession>A0ABU5N3S1</accession>
<evidence type="ECO:0000313" key="19">
    <source>
        <dbReference type="EMBL" id="MDZ8160736.1"/>
    </source>
</evidence>
<evidence type="ECO:0000256" key="8">
    <source>
        <dbReference type="ARBA" id="ARBA00022989"/>
    </source>
</evidence>
<evidence type="ECO:0000256" key="4">
    <source>
        <dbReference type="ARBA" id="ARBA00022448"/>
    </source>
</evidence>
<evidence type="ECO:0000256" key="7">
    <source>
        <dbReference type="ARBA" id="ARBA00022927"/>
    </source>
</evidence>
<reference evidence="19 20" key="1">
    <citation type="submission" date="2023-10" db="EMBL/GenBank/DDBJ databases">
        <title>Microbacterium xanthum sp. nov., isolated from seaweed.</title>
        <authorList>
            <person name="Lee S.D."/>
        </authorList>
    </citation>
    <scope>NUCLEOTIDE SEQUENCE [LARGE SCALE GENOMIC DNA]</scope>
    <source>
        <strain evidence="19 20">KCTC 19124</strain>
    </source>
</reference>
<keyword evidence="9 17" id="KW-0472">Membrane</keyword>
<protein>
    <recommendedName>
        <fullName evidence="3">Membrane protein insertase YidC</fullName>
    </recommendedName>
    <alternativeName>
        <fullName evidence="15">Foldase YidC</fullName>
    </alternativeName>
    <alternativeName>
        <fullName evidence="14">Membrane integrase YidC</fullName>
    </alternativeName>
    <alternativeName>
        <fullName evidence="13">Membrane protein YidC</fullName>
    </alternativeName>
</protein>
<evidence type="ECO:0000256" key="10">
    <source>
        <dbReference type="ARBA" id="ARBA00023186"/>
    </source>
</evidence>
<evidence type="ECO:0000256" key="1">
    <source>
        <dbReference type="ARBA" id="ARBA00004651"/>
    </source>
</evidence>
<name>A0ABU5N3S1_9MICO</name>
<dbReference type="EMBL" id="JAWJYN010000001">
    <property type="protein sequence ID" value="MDZ8160736.1"/>
    <property type="molecule type" value="Genomic_DNA"/>
</dbReference>
<evidence type="ECO:0000256" key="6">
    <source>
        <dbReference type="ARBA" id="ARBA00022692"/>
    </source>
</evidence>
<evidence type="ECO:0000256" key="9">
    <source>
        <dbReference type="ARBA" id="ARBA00023136"/>
    </source>
</evidence>
<comment type="caution">
    <text evidence="19">The sequence shown here is derived from an EMBL/GenBank/DDBJ whole genome shotgun (WGS) entry which is preliminary data.</text>
</comment>
<feature type="domain" description="Membrane insertase YidC/Oxa/ALB C-terminal" evidence="18">
    <location>
        <begin position="37"/>
        <end position="240"/>
    </location>
</feature>
<comment type="subcellular location">
    <subcellularLocation>
        <location evidence="1">Cell membrane</location>
        <topology evidence="1">Multi-pass membrane protein</topology>
    </subcellularLocation>
    <subcellularLocation>
        <location evidence="16">Membrane</location>
        <topology evidence="16">Multi-pass membrane protein</topology>
    </subcellularLocation>
</comment>
<evidence type="ECO:0000256" key="11">
    <source>
        <dbReference type="ARBA" id="ARBA00025034"/>
    </source>
</evidence>
<organism evidence="19 20">
    <name type="scientific">Microbacterium aquimaris</name>
    <dbReference type="NCBI Taxonomy" id="459816"/>
    <lineage>
        <taxon>Bacteria</taxon>
        <taxon>Bacillati</taxon>
        <taxon>Actinomycetota</taxon>
        <taxon>Actinomycetes</taxon>
        <taxon>Micrococcales</taxon>
        <taxon>Microbacteriaceae</taxon>
        <taxon>Microbacterium</taxon>
    </lineage>
</organism>
<dbReference type="InterPro" id="IPR047196">
    <property type="entry name" value="YidC_ALB_C"/>
</dbReference>
<sequence>MDLFSFPPLSATLDAAYAVMMGVASLLQPVTGGLSAAVAVVILTLVVRTILLPTGVAQAKADQTRARLAPKLQALQRRHRNDRERLQRETMKLYADENASPFAGCAPVLIQAPIVGIIYALFLHNVIAGHPNELLTEELFGVPLGASLIGSIGSGSLTVPAIAVFGVVILVIAAVAELTRRLLRPTPSASTSTSGGEGMLRMVGVLQFGTAVAAMFVPLAAGLYLLVTVAWTLGQRLILRRRYPLEPSSHGS</sequence>
<comment type="function">
    <text evidence="11">Required for the insertion and/or proper folding and/or complex formation of integral membrane proteins into the membrane. Involved in integration of membrane proteins that insert both dependently and independently of the Sec translocase complex, as well as at least some lipoproteins. Aids folding of multispanning membrane proteins.</text>
</comment>
<evidence type="ECO:0000259" key="18">
    <source>
        <dbReference type="Pfam" id="PF02096"/>
    </source>
</evidence>
<evidence type="ECO:0000256" key="12">
    <source>
        <dbReference type="ARBA" id="ARBA00026028"/>
    </source>
</evidence>
<dbReference type="NCBIfam" id="TIGR03592">
    <property type="entry name" value="yidC_oxa1_cterm"/>
    <property type="match status" value="1"/>
</dbReference>
<evidence type="ECO:0000256" key="13">
    <source>
        <dbReference type="ARBA" id="ARBA00031538"/>
    </source>
</evidence>
<comment type="similarity">
    <text evidence="2">Belongs to the OXA1/ALB3/YidC family. Type 1 subfamily.</text>
</comment>
<dbReference type="InterPro" id="IPR001708">
    <property type="entry name" value="YidC/ALB3/OXA1/COX18"/>
</dbReference>
<evidence type="ECO:0000256" key="17">
    <source>
        <dbReference type="SAM" id="Phobius"/>
    </source>
</evidence>
<dbReference type="PANTHER" id="PTHR12428:SF65">
    <property type="entry name" value="CYTOCHROME C OXIDASE ASSEMBLY PROTEIN COX18, MITOCHONDRIAL"/>
    <property type="match status" value="1"/>
</dbReference>
<evidence type="ECO:0000256" key="16">
    <source>
        <dbReference type="RuleBase" id="RU003945"/>
    </source>
</evidence>
<dbReference type="PANTHER" id="PTHR12428">
    <property type="entry name" value="OXA1"/>
    <property type="match status" value="1"/>
</dbReference>
<dbReference type="CDD" id="cd20070">
    <property type="entry name" value="5TM_YidC_Alb3"/>
    <property type="match status" value="1"/>
</dbReference>
<evidence type="ECO:0000313" key="20">
    <source>
        <dbReference type="Proteomes" id="UP001291912"/>
    </source>
</evidence>
<keyword evidence="6 16" id="KW-0812">Transmembrane</keyword>
<keyword evidence="5" id="KW-1003">Cell membrane</keyword>
<evidence type="ECO:0000256" key="2">
    <source>
        <dbReference type="ARBA" id="ARBA00010527"/>
    </source>
</evidence>
<evidence type="ECO:0000256" key="5">
    <source>
        <dbReference type="ARBA" id="ARBA00022475"/>
    </source>
</evidence>
<keyword evidence="7" id="KW-0653">Protein transport</keyword>
<feature type="transmembrane region" description="Helical" evidence="17">
    <location>
        <begin position="208"/>
        <end position="233"/>
    </location>
</feature>
<dbReference type="Pfam" id="PF02096">
    <property type="entry name" value="60KD_IMP"/>
    <property type="match status" value="1"/>
</dbReference>
<gene>
    <name evidence="19" type="primary">yidC</name>
    <name evidence="19" type="ORF">R2Q92_02745</name>
</gene>
<proteinExistence type="inferred from homology"/>
<evidence type="ECO:0000256" key="3">
    <source>
        <dbReference type="ARBA" id="ARBA00015325"/>
    </source>
</evidence>
<evidence type="ECO:0000256" key="14">
    <source>
        <dbReference type="ARBA" id="ARBA00033245"/>
    </source>
</evidence>
<keyword evidence="20" id="KW-1185">Reference proteome</keyword>
<keyword evidence="8 17" id="KW-1133">Transmembrane helix</keyword>
<dbReference type="RefSeq" id="WP_194423425.1">
    <property type="nucleotide sequence ID" value="NZ_BAAAPT010000001.1"/>
</dbReference>
<dbReference type="InterPro" id="IPR028055">
    <property type="entry name" value="YidC/Oxa/ALB_C"/>
</dbReference>
<feature type="transmembrane region" description="Helical" evidence="17">
    <location>
        <begin position="34"/>
        <end position="57"/>
    </location>
</feature>
<comment type="subunit">
    <text evidence="12">Interacts with the Sec translocase complex via SecD. Specifically interacts with transmembrane segments of nascent integral membrane proteins during membrane integration.</text>
</comment>
<keyword evidence="10" id="KW-0143">Chaperone</keyword>
<keyword evidence="4" id="KW-0813">Transport</keyword>
<feature type="transmembrane region" description="Helical" evidence="17">
    <location>
        <begin position="157"/>
        <end position="176"/>
    </location>
</feature>
<dbReference type="Proteomes" id="UP001291912">
    <property type="component" value="Unassembled WGS sequence"/>
</dbReference>
<evidence type="ECO:0000256" key="15">
    <source>
        <dbReference type="ARBA" id="ARBA00033342"/>
    </source>
</evidence>